<proteinExistence type="predicted"/>
<dbReference type="EMBL" id="GL379807">
    <property type="protein sequence ID" value="EGT41469.1"/>
    <property type="molecule type" value="Genomic_DNA"/>
</dbReference>
<organism evidence="2">
    <name type="scientific">Caenorhabditis brenneri</name>
    <name type="common">Nematode worm</name>
    <dbReference type="NCBI Taxonomy" id="135651"/>
    <lineage>
        <taxon>Eukaryota</taxon>
        <taxon>Metazoa</taxon>
        <taxon>Ecdysozoa</taxon>
        <taxon>Nematoda</taxon>
        <taxon>Chromadorea</taxon>
        <taxon>Rhabditida</taxon>
        <taxon>Rhabditina</taxon>
        <taxon>Rhabditomorpha</taxon>
        <taxon>Rhabditoidea</taxon>
        <taxon>Rhabditidae</taxon>
        <taxon>Peloderinae</taxon>
        <taxon>Caenorhabditis</taxon>
    </lineage>
</organism>
<name>G0MQU0_CAEBE</name>
<sequence length="55" mass="6296">MSYSPLSTYLFRRPLDDNASLRSASITFDAHRDEQDLLNESFASNPTDETVLMQK</sequence>
<keyword evidence="2" id="KW-1185">Reference proteome</keyword>
<dbReference type="Proteomes" id="UP000008068">
    <property type="component" value="Unassembled WGS sequence"/>
</dbReference>
<reference evidence="2" key="1">
    <citation type="submission" date="2011-07" db="EMBL/GenBank/DDBJ databases">
        <authorList>
            <consortium name="Caenorhabditis brenneri Sequencing and Analysis Consortium"/>
            <person name="Wilson R.K."/>
        </authorList>
    </citation>
    <scope>NUCLEOTIDE SEQUENCE [LARGE SCALE GENOMIC DNA]</scope>
    <source>
        <strain evidence="2">PB2801</strain>
    </source>
</reference>
<evidence type="ECO:0000313" key="1">
    <source>
        <dbReference type="EMBL" id="EGT41469.1"/>
    </source>
</evidence>
<dbReference type="AlphaFoldDB" id="G0MQU0"/>
<gene>
    <name evidence="1" type="ORF">CAEBREN_32479</name>
</gene>
<protein>
    <submittedName>
        <fullName evidence="1">Uncharacterized protein</fullName>
    </submittedName>
</protein>
<dbReference type="HOGENOM" id="CLU_3034340_0_0_1"/>
<accession>G0MQU0</accession>
<dbReference type="InParanoid" id="G0MQU0"/>
<evidence type="ECO:0000313" key="2">
    <source>
        <dbReference type="Proteomes" id="UP000008068"/>
    </source>
</evidence>